<dbReference type="EMBL" id="ABEU02000017">
    <property type="protein sequence ID" value="PNR36222.1"/>
    <property type="molecule type" value="Genomic_DNA"/>
</dbReference>
<keyword evidence="3" id="KW-1185">Reference proteome</keyword>
<name>A0A2K1J3X4_PHYPA</name>
<dbReference type="EnsemblPlants" id="Pp3c17_14250V3.1">
    <property type="protein sequence ID" value="Pp3c17_14250V3.1"/>
    <property type="gene ID" value="Pp3c17_14250"/>
</dbReference>
<reference evidence="2" key="3">
    <citation type="submission" date="2020-12" db="UniProtKB">
        <authorList>
            <consortium name="EnsemblPlants"/>
        </authorList>
    </citation>
    <scope>IDENTIFICATION</scope>
</reference>
<dbReference type="Gramene" id="Pp3c17_14250V3.1">
    <property type="protein sequence ID" value="Pp3c17_14250V3.1"/>
    <property type="gene ID" value="Pp3c17_14250"/>
</dbReference>
<evidence type="ECO:0000313" key="2">
    <source>
        <dbReference type="EnsemblPlants" id="Pp3c17_14250V3.1"/>
    </source>
</evidence>
<organism evidence="1">
    <name type="scientific">Physcomitrium patens</name>
    <name type="common">Spreading-leaved earth moss</name>
    <name type="synonym">Physcomitrella patens</name>
    <dbReference type="NCBI Taxonomy" id="3218"/>
    <lineage>
        <taxon>Eukaryota</taxon>
        <taxon>Viridiplantae</taxon>
        <taxon>Streptophyta</taxon>
        <taxon>Embryophyta</taxon>
        <taxon>Bryophyta</taxon>
        <taxon>Bryophytina</taxon>
        <taxon>Bryopsida</taxon>
        <taxon>Funariidae</taxon>
        <taxon>Funariales</taxon>
        <taxon>Funariaceae</taxon>
        <taxon>Physcomitrium</taxon>
    </lineage>
</organism>
<dbReference type="EnsemblPlants" id="Pp3c17_14250V3.3">
    <property type="protein sequence ID" value="Pp3c17_14250V3.3"/>
    <property type="gene ID" value="Pp3c17_14250"/>
</dbReference>
<protein>
    <submittedName>
        <fullName evidence="1 2">Uncharacterized protein</fullName>
    </submittedName>
</protein>
<accession>A0A2K1J3X4</accession>
<evidence type="ECO:0000313" key="3">
    <source>
        <dbReference type="Proteomes" id="UP000006727"/>
    </source>
</evidence>
<reference evidence="1 3" key="2">
    <citation type="journal article" date="2018" name="Plant J.">
        <title>The Physcomitrella patens chromosome-scale assembly reveals moss genome structure and evolution.</title>
        <authorList>
            <person name="Lang D."/>
            <person name="Ullrich K.K."/>
            <person name="Murat F."/>
            <person name="Fuchs J."/>
            <person name="Jenkins J."/>
            <person name="Haas F.B."/>
            <person name="Piednoel M."/>
            <person name="Gundlach H."/>
            <person name="Van Bel M."/>
            <person name="Meyberg R."/>
            <person name="Vives C."/>
            <person name="Morata J."/>
            <person name="Symeonidi A."/>
            <person name="Hiss M."/>
            <person name="Muchero W."/>
            <person name="Kamisugi Y."/>
            <person name="Saleh O."/>
            <person name="Blanc G."/>
            <person name="Decker E.L."/>
            <person name="van Gessel N."/>
            <person name="Grimwood J."/>
            <person name="Hayes R.D."/>
            <person name="Graham S.W."/>
            <person name="Gunter L.E."/>
            <person name="McDaniel S.F."/>
            <person name="Hoernstein S.N.W."/>
            <person name="Larsson A."/>
            <person name="Li F.W."/>
            <person name="Perroud P.F."/>
            <person name="Phillips J."/>
            <person name="Ranjan P."/>
            <person name="Rokshar D.S."/>
            <person name="Rothfels C.J."/>
            <person name="Schneider L."/>
            <person name="Shu S."/>
            <person name="Stevenson D.W."/>
            <person name="Thummler F."/>
            <person name="Tillich M."/>
            <person name="Villarreal Aguilar J.C."/>
            <person name="Widiez T."/>
            <person name="Wong G.K."/>
            <person name="Wymore A."/>
            <person name="Zhang Y."/>
            <person name="Zimmer A.D."/>
            <person name="Quatrano R.S."/>
            <person name="Mayer K.F.X."/>
            <person name="Goodstein D."/>
            <person name="Casacuberta J.M."/>
            <person name="Vandepoele K."/>
            <person name="Reski R."/>
            <person name="Cuming A.C."/>
            <person name="Tuskan G.A."/>
            <person name="Maumus F."/>
            <person name="Salse J."/>
            <person name="Schmutz J."/>
            <person name="Rensing S.A."/>
        </authorList>
    </citation>
    <scope>NUCLEOTIDE SEQUENCE [LARGE SCALE GENOMIC DNA]</scope>
    <source>
        <strain evidence="2 3">cv. Gransden 2004</strain>
    </source>
</reference>
<gene>
    <name evidence="2" type="primary">LOC112294077</name>
    <name evidence="1" type="ORF">PHYPA_022073</name>
</gene>
<proteinExistence type="predicted"/>
<sequence>MRVFLSSGEKFARCTELWICCHLQRKFCSGRWVASHLSLPNFRLRGDVEDVGLRKLRTECMVAKFCNSRKRDYTRWVCHINALRCYLDQRSHESVQPKQNMPQRW</sequence>
<evidence type="ECO:0000313" key="1">
    <source>
        <dbReference type="EMBL" id="PNR36222.1"/>
    </source>
</evidence>
<dbReference type="Proteomes" id="UP000006727">
    <property type="component" value="Chromosome 17"/>
</dbReference>
<dbReference type="AlphaFoldDB" id="A0A2K1J3X4"/>
<dbReference type="Gramene" id="Pp3c17_14250V3.3">
    <property type="protein sequence ID" value="Pp3c17_14250V3.3"/>
    <property type="gene ID" value="Pp3c17_14250"/>
</dbReference>
<reference evidence="1 3" key="1">
    <citation type="journal article" date="2008" name="Science">
        <title>The Physcomitrella genome reveals evolutionary insights into the conquest of land by plants.</title>
        <authorList>
            <person name="Rensing S."/>
            <person name="Lang D."/>
            <person name="Zimmer A."/>
            <person name="Terry A."/>
            <person name="Salamov A."/>
            <person name="Shapiro H."/>
            <person name="Nishiyama T."/>
            <person name="Perroud P.-F."/>
            <person name="Lindquist E."/>
            <person name="Kamisugi Y."/>
            <person name="Tanahashi T."/>
            <person name="Sakakibara K."/>
            <person name="Fujita T."/>
            <person name="Oishi K."/>
            <person name="Shin-I T."/>
            <person name="Kuroki Y."/>
            <person name="Toyoda A."/>
            <person name="Suzuki Y."/>
            <person name="Hashimoto A."/>
            <person name="Yamaguchi K."/>
            <person name="Sugano A."/>
            <person name="Kohara Y."/>
            <person name="Fujiyama A."/>
            <person name="Anterola A."/>
            <person name="Aoki S."/>
            <person name="Ashton N."/>
            <person name="Barbazuk W.B."/>
            <person name="Barker E."/>
            <person name="Bennetzen J."/>
            <person name="Bezanilla M."/>
            <person name="Blankenship R."/>
            <person name="Cho S.H."/>
            <person name="Dutcher S."/>
            <person name="Estelle M."/>
            <person name="Fawcett J.A."/>
            <person name="Gundlach H."/>
            <person name="Hanada K."/>
            <person name="Heyl A."/>
            <person name="Hicks K.A."/>
            <person name="Hugh J."/>
            <person name="Lohr M."/>
            <person name="Mayer K."/>
            <person name="Melkozernov A."/>
            <person name="Murata T."/>
            <person name="Nelson D."/>
            <person name="Pils B."/>
            <person name="Prigge M."/>
            <person name="Reiss B."/>
            <person name="Renner T."/>
            <person name="Rombauts S."/>
            <person name="Rushton P."/>
            <person name="Sanderfoot A."/>
            <person name="Schween G."/>
            <person name="Shiu S.-H."/>
            <person name="Stueber K."/>
            <person name="Theodoulou F.L."/>
            <person name="Tu H."/>
            <person name="Van de Peer Y."/>
            <person name="Verrier P.J."/>
            <person name="Waters E."/>
            <person name="Wood A."/>
            <person name="Yang L."/>
            <person name="Cove D."/>
            <person name="Cuming A."/>
            <person name="Hasebe M."/>
            <person name="Lucas S."/>
            <person name="Mishler D.B."/>
            <person name="Reski R."/>
            <person name="Grigoriev I."/>
            <person name="Quatrano R.S."/>
            <person name="Boore J.L."/>
        </authorList>
    </citation>
    <scope>NUCLEOTIDE SEQUENCE [LARGE SCALE GENOMIC DNA]</scope>
    <source>
        <strain evidence="2 3">cv. Gransden 2004</strain>
    </source>
</reference>